<feature type="transmembrane region" description="Helical" evidence="7">
    <location>
        <begin position="182"/>
        <end position="202"/>
    </location>
</feature>
<keyword evidence="2" id="KW-1003">Cell membrane</keyword>
<dbReference type="InterPro" id="IPR001750">
    <property type="entry name" value="ND/Mrp_TM"/>
</dbReference>
<evidence type="ECO:0000256" key="4">
    <source>
        <dbReference type="ARBA" id="ARBA00022989"/>
    </source>
</evidence>
<feature type="transmembrane region" description="Helical" evidence="7">
    <location>
        <begin position="12"/>
        <end position="34"/>
    </location>
</feature>
<evidence type="ECO:0000256" key="5">
    <source>
        <dbReference type="ARBA" id="ARBA00023002"/>
    </source>
</evidence>
<feature type="transmembrane region" description="Helical" evidence="7">
    <location>
        <begin position="234"/>
        <end position="258"/>
    </location>
</feature>
<feature type="transmembrane region" description="Helical" evidence="7">
    <location>
        <begin position="360"/>
        <end position="377"/>
    </location>
</feature>
<proteinExistence type="predicted"/>
<feature type="domain" description="NADH:quinone oxidoreductase/Mrp antiporter transmembrane" evidence="8">
    <location>
        <begin position="2"/>
        <end position="126"/>
    </location>
</feature>
<comment type="subcellular location">
    <subcellularLocation>
        <location evidence="1">Cell membrane</location>
        <topology evidence="1">Multi-pass membrane protein</topology>
    </subcellularLocation>
</comment>
<sequence length="378" mass="40588">LYAFQQDDWRRLLAFSTAENAAVAVTTLGASLLFRAGGEHALAGLAWTVAVLHLSGHALAKGGMFLSADGVHATSGSYRLVQRGWLRRTSFLFGIGALFAAMSLAAMPPQIGFVTEWFTFQTVFQGFHLGTVGGRLTLALAGAGLALTAAVALATFVKAFGIGLLGEGPKARTVRSGPGYNAAVFILGLAVLGSAVGMPIWLHGLGEATLVQFGANAARAMTTGWLLVPLTDKFAFISPSLLVIVMPLLAILPLLLLLNGRRHAVRRAPVWYGGLREDPNRSATTALTFSNAMRTFYSFIYRPTLDTAREHRAVSYFVHKLAFEHSVADVFGPALFAPIRHVIWRLAGWLRALQSGDMNFYLGLIGILLIVILALTLR</sequence>
<dbReference type="AlphaFoldDB" id="T1AC59"/>
<organism evidence="9">
    <name type="scientific">mine drainage metagenome</name>
    <dbReference type="NCBI Taxonomy" id="410659"/>
    <lineage>
        <taxon>unclassified sequences</taxon>
        <taxon>metagenomes</taxon>
        <taxon>ecological metagenomes</taxon>
    </lineage>
</organism>
<comment type="caution">
    <text evidence="9">The sequence shown here is derived from an EMBL/GenBank/DDBJ whole genome shotgun (WGS) entry which is preliminary data.</text>
</comment>
<reference evidence="9" key="2">
    <citation type="journal article" date="2014" name="ISME J.">
        <title>Microbial stratification in low pH oxic and suboxic macroscopic growths along an acid mine drainage.</title>
        <authorList>
            <person name="Mendez-Garcia C."/>
            <person name="Mesa V."/>
            <person name="Sprenger R.R."/>
            <person name="Richter M."/>
            <person name="Diez M.S."/>
            <person name="Solano J."/>
            <person name="Bargiela R."/>
            <person name="Golyshina O.V."/>
            <person name="Manteca A."/>
            <person name="Ramos J.L."/>
            <person name="Gallego J.R."/>
            <person name="Llorente I."/>
            <person name="Martins Dos Santos V.A."/>
            <person name="Jensen O.N."/>
            <person name="Pelaez A.I."/>
            <person name="Sanchez J."/>
            <person name="Ferrer M."/>
        </authorList>
    </citation>
    <scope>NUCLEOTIDE SEQUENCE</scope>
</reference>
<protein>
    <submittedName>
        <fullName evidence="9">Hydrogenase, membrane subunit</fullName>
    </submittedName>
</protein>
<dbReference type="PANTHER" id="PTHR42682">
    <property type="entry name" value="HYDROGENASE-4 COMPONENT F"/>
    <property type="match status" value="1"/>
</dbReference>
<feature type="transmembrane region" description="Helical" evidence="7">
    <location>
        <begin position="138"/>
        <end position="161"/>
    </location>
</feature>
<dbReference type="GO" id="GO:0016491">
    <property type="term" value="F:oxidoreductase activity"/>
    <property type="evidence" value="ECO:0007669"/>
    <property type="project" value="UniProtKB-KW"/>
</dbReference>
<accession>T1AC59</accession>
<dbReference type="InterPro" id="IPR052175">
    <property type="entry name" value="ComplexI-like_HydComp"/>
</dbReference>
<evidence type="ECO:0000256" key="2">
    <source>
        <dbReference type="ARBA" id="ARBA00022475"/>
    </source>
</evidence>
<evidence type="ECO:0000256" key="6">
    <source>
        <dbReference type="ARBA" id="ARBA00023136"/>
    </source>
</evidence>
<feature type="transmembrane region" description="Helical" evidence="7">
    <location>
        <begin position="40"/>
        <end position="60"/>
    </location>
</feature>
<feature type="non-terminal residue" evidence="9">
    <location>
        <position position="1"/>
    </location>
</feature>
<evidence type="ECO:0000259" key="8">
    <source>
        <dbReference type="Pfam" id="PF00361"/>
    </source>
</evidence>
<keyword evidence="6 7" id="KW-0472">Membrane</keyword>
<evidence type="ECO:0000256" key="7">
    <source>
        <dbReference type="SAM" id="Phobius"/>
    </source>
</evidence>
<evidence type="ECO:0000313" key="9">
    <source>
        <dbReference type="EMBL" id="EQD54203.1"/>
    </source>
</evidence>
<evidence type="ECO:0000256" key="1">
    <source>
        <dbReference type="ARBA" id="ARBA00004651"/>
    </source>
</evidence>
<feature type="transmembrane region" description="Helical" evidence="7">
    <location>
        <begin position="89"/>
        <end position="107"/>
    </location>
</feature>
<dbReference type="EMBL" id="AUZZ01004275">
    <property type="protein sequence ID" value="EQD54203.1"/>
    <property type="molecule type" value="Genomic_DNA"/>
</dbReference>
<dbReference type="PANTHER" id="PTHR42682:SF3">
    <property type="entry name" value="FORMATE HYDROGENLYASE SUBUNIT 3-RELATED"/>
    <property type="match status" value="1"/>
</dbReference>
<name>T1AC59_9ZZZZ</name>
<dbReference type="GO" id="GO:0005886">
    <property type="term" value="C:plasma membrane"/>
    <property type="evidence" value="ECO:0007669"/>
    <property type="project" value="UniProtKB-SubCell"/>
</dbReference>
<dbReference type="Pfam" id="PF00361">
    <property type="entry name" value="Proton_antipo_M"/>
    <property type="match status" value="1"/>
</dbReference>
<keyword evidence="5" id="KW-0560">Oxidoreductase</keyword>
<keyword evidence="3 7" id="KW-0812">Transmembrane</keyword>
<reference evidence="9" key="1">
    <citation type="submission" date="2013-08" db="EMBL/GenBank/DDBJ databases">
        <authorList>
            <person name="Mendez C."/>
            <person name="Richter M."/>
            <person name="Ferrer M."/>
            <person name="Sanchez J."/>
        </authorList>
    </citation>
    <scope>NUCLEOTIDE SEQUENCE</scope>
</reference>
<gene>
    <name evidence="9" type="ORF">B2A_06084</name>
</gene>
<evidence type="ECO:0000256" key="3">
    <source>
        <dbReference type="ARBA" id="ARBA00022692"/>
    </source>
</evidence>
<keyword evidence="4 7" id="KW-1133">Transmembrane helix</keyword>